<name>A0A7W5ASG1_9ACTN</name>
<dbReference type="SUPFAM" id="SSF55469">
    <property type="entry name" value="FMN-dependent nitroreductase-like"/>
    <property type="match status" value="1"/>
</dbReference>
<dbReference type="AlphaFoldDB" id="A0A7W5ASG1"/>
<dbReference type="PANTHER" id="PTHR43745:SF2">
    <property type="entry name" value="NITROREDUCTASE MJ1384-RELATED"/>
    <property type="match status" value="1"/>
</dbReference>
<reference evidence="2 3" key="1">
    <citation type="submission" date="2020-08" db="EMBL/GenBank/DDBJ databases">
        <title>Genomic Encyclopedia of Type Strains, Phase III (KMG-III): the genomes of soil and plant-associated and newly described type strains.</title>
        <authorList>
            <person name="Whitman W."/>
        </authorList>
    </citation>
    <scope>NUCLEOTIDE SEQUENCE [LARGE SCALE GENOMIC DNA]</scope>
    <source>
        <strain evidence="2 3">CECT 3287</strain>
    </source>
</reference>
<proteinExistence type="predicted"/>
<accession>A0A7W5ASG1</accession>
<sequence>MAFLPDDDGGVAYRELFKDMLENPGPVGEQPEHYSPKSTGRAISVGIQQLGEAPTLEKVLNSARPINKFVGPPPTFEAVLAGLVDAVAPQRVIEGSLGAYQQRSYPSGGARHPFEVYVISKGIDGLPLGAYWFDPVTHELHPRDSTFTPEHIDASCFGKGGIVSSKISLAITCRWLRHSWKYRYARSYRMLLLELGHMYQAINFSMRARGVDAYHCPSIHDDNWLEILDLDDDGREGPMYVLGLGLEGRL</sequence>
<dbReference type="Gene3D" id="3.40.109.10">
    <property type="entry name" value="NADH Oxidase"/>
    <property type="match status" value="1"/>
</dbReference>
<feature type="domain" description="Nitroreductase" evidence="1">
    <location>
        <begin position="80"/>
        <end position="245"/>
    </location>
</feature>
<gene>
    <name evidence="2" type="ORF">FHR83_009327</name>
</gene>
<dbReference type="Proteomes" id="UP000590749">
    <property type="component" value="Unassembled WGS sequence"/>
</dbReference>
<dbReference type="InterPro" id="IPR000415">
    <property type="entry name" value="Nitroreductase-like"/>
</dbReference>
<dbReference type="InterPro" id="IPR052544">
    <property type="entry name" value="Bacteriocin_Proc_Enz"/>
</dbReference>
<dbReference type="Pfam" id="PF00881">
    <property type="entry name" value="Nitroreductase"/>
    <property type="match status" value="1"/>
</dbReference>
<dbReference type="CDD" id="cd02142">
    <property type="entry name" value="McbC_SagB-like_oxidoreductase"/>
    <property type="match status" value="1"/>
</dbReference>
<evidence type="ECO:0000313" key="3">
    <source>
        <dbReference type="Proteomes" id="UP000590749"/>
    </source>
</evidence>
<dbReference type="PANTHER" id="PTHR43745">
    <property type="entry name" value="NITROREDUCTASE MJ1384-RELATED"/>
    <property type="match status" value="1"/>
</dbReference>
<keyword evidence="3" id="KW-1185">Reference proteome</keyword>
<evidence type="ECO:0000259" key="1">
    <source>
        <dbReference type="Pfam" id="PF00881"/>
    </source>
</evidence>
<organism evidence="2 3">
    <name type="scientific">Actinoplanes campanulatus</name>
    <dbReference type="NCBI Taxonomy" id="113559"/>
    <lineage>
        <taxon>Bacteria</taxon>
        <taxon>Bacillati</taxon>
        <taxon>Actinomycetota</taxon>
        <taxon>Actinomycetes</taxon>
        <taxon>Micromonosporales</taxon>
        <taxon>Micromonosporaceae</taxon>
        <taxon>Actinoplanes</taxon>
    </lineage>
</organism>
<comment type="caution">
    <text evidence="2">The sequence shown here is derived from an EMBL/GenBank/DDBJ whole genome shotgun (WGS) entry which is preliminary data.</text>
</comment>
<dbReference type="InterPro" id="IPR020051">
    <property type="entry name" value="SagB-type_dehydrogenase"/>
</dbReference>
<dbReference type="GO" id="GO:0016491">
    <property type="term" value="F:oxidoreductase activity"/>
    <property type="evidence" value="ECO:0007669"/>
    <property type="project" value="InterPro"/>
</dbReference>
<dbReference type="InterPro" id="IPR029479">
    <property type="entry name" value="Nitroreductase"/>
</dbReference>
<dbReference type="RefSeq" id="WP_183228000.1">
    <property type="nucleotide sequence ID" value="NZ_BMPW01000035.1"/>
</dbReference>
<dbReference type="EMBL" id="JACHXF010000042">
    <property type="protein sequence ID" value="MBB3101598.1"/>
    <property type="molecule type" value="Genomic_DNA"/>
</dbReference>
<dbReference type="NCBIfam" id="TIGR03605">
    <property type="entry name" value="antibiot_sagB"/>
    <property type="match status" value="1"/>
</dbReference>
<protein>
    <submittedName>
        <fullName evidence="2">SagB-type dehydrogenase family enzyme</fullName>
    </submittedName>
</protein>
<evidence type="ECO:0000313" key="2">
    <source>
        <dbReference type="EMBL" id="MBB3101598.1"/>
    </source>
</evidence>